<keyword evidence="4" id="KW-1003">Cell membrane</keyword>
<comment type="function">
    <text evidence="12">Structural component of the gap junctions.</text>
</comment>
<dbReference type="PANTHER" id="PTHR11893">
    <property type="entry name" value="INNEXIN"/>
    <property type="match status" value="1"/>
</dbReference>
<evidence type="ECO:0000256" key="6">
    <source>
        <dbReference type="ARBA" id="ARBA00022868"/>
    </source>
</evidence>
<evidence type="ECO:0000256" key="10">
    <source>
        <dbReference type="ARBA" id="ARBA00023136"/>
    </source>
</evidence>
<reference evidence="14" key="1">
    <citation type="submission" date="2022-11" db="UniProtKB">
        <authorList>
            <consortium name="WormBaseParasite"/>
        </authorList>
    </citation>
    <scope>IDENTIFICATION</scope>
</reference>
<dbReference type="PRINTS" id="PR01262">
    <property type="entry name" value="INNEXIN"/>
</dbReference>
<name>A0A915D9K8_9BILA</name>
<sequence>MTIIPDIGPVSNFVSKRLLKQVEFDDRVDQLNYLVTPTLILLFAAIVSGKIYAGSPMNCLLPQSFSPELRKFAMDYCFIENVYFVGLKEDIPSVLERESREFKYYQWVPYLLVLQAALFNLLSGSGKTTTDNQK</sequence>
<proteinExistence type="inferred from homology"/>
<keyword evidence="7" id="KW-0965">Cell junction</keyword>
<keyword evidence="8 12" id="KW-1133">Transmembrane helix</keyword>
<dbReference type="WBParaSite" id="jg17576">
    <property type="protein sequence ID" value="jg17576"/>
    <property type="gene ID" value="jg17576"/>
</dbReference>
<dbReference type="Pfam" id="PF00876">
    <property type="entry name" value="Innexin"/>
    <property type="match status" value="1"/>
</dbReference>
<dbReference type="GO" id="GO:0005243">
    <property type="term" value="F:gap junction channel activity"/>
    <property type="evidence" value="ECO:0007669"/>
    <property type="project" value="TreeGrafter"/>
</dbReference>
<evidence type="ECO:0000256" key="1">
    <source>
        <dbReference type="ARBA" id="ARBA00004610"/>
    </source>
</evidence>
<comment type="caution">
    <text evidence="12">Lacks conserved residue(s) required for the propagation of feature annotation.</text>
</comment>
<accession>A0A915D9K8</accession>
<dbReference type="GO" id="GO:0034220">
    <property type="term" value="P:monoatomic ion transmembrane transport"/>
    <property type="evidence" value="ECO:0007669"/>
    <property type="project" value="UniProtKB-KW"/>
</dbReference>
<dbReference type="GO" id="GO:0005886">
    <property type="term" value="C:plasma membrane"/>
    <property type="evidence" value="ECO:0007669"/>
    <property type="project" value="UniProtKB-SubCell"/>
</dbReference>
<evidence type="ECO:0000256" key="12">
    <source>
        <dbReference type="RuleBase" id="RU010713"/>
    </source>
</evidence>
<protein>
    <recommendedName>
        <fullName evidence="12">Innexin</fullName>
    </recommendedName>
</protein>
<evidence type="ECO:0000256" key="7">
    <source>
        <dbReference type="ARBA" id="ARBA00022949"/>
    </source>
</evidence>
<keyword evidence="9 12" id="KW-0406">Ion transport</keyword>
<keyword evidence="3 12" id="KW-0813">Transport</keyword>
<dbReference type="PROSITE" id="PS51013">
    <property type="entry name" value="PANNEXIN"/>
    <property type="match status" value="1"/>
</dbReference>
<dbReference type="AlphaFoldDB" id="A0A915D9K8"/>
<evidence type="ECO:0000256" key="8">
    <source>
        <dbReference type="ARBA" id="ARBA00022989"/>
    </source>
</evidence>
<keyword evidence="11 12" id="KW-0407">Ion channel</keyword>
<evidence type="ECO:0000256" key="3">
    <source>
        <dbReference type="ARBA" id="ARBA00022448"/>
    </source>
</evidence>
<organism evidence="13 14">
    <name type="scientific">Ditylenchus dipsaci</name>
    <dbReference type="NCBI Taxonomy" id="166011"/>
    <lineage>
        <taxon>Eukaryota</taxon>
        <taxon>Metazoa</taxon>
        <taxon>Ecdysozoa</taxon>
        <taxon>Nematoda</taxon>
        <taxon>Chromadorea</taxon>
        <taxon>Rhabditida</taxon>
        <taxon>Tylenchina</taxon>
        <taxon>Tylenchomorpha</taxon>
        <taxon>Sphaerularioidea</taxon>
        <taxon>Anguinidae</taxon>
        <taxon>Anguininae</taxon>
        <taxon>Ditylenchus</taxon>
    </lineage>
</organism>
<keyword evidence="10 12" id="KW-0472">Membrane</keyword>
<evidence type="ECO:0000256" key="9">
    <source>
        <dbReference type="ARBA" id="ARBA00023065"/>
    </source>
</evidence>
<evidence type="ECO:0000256" key="5">
    <source>
        <dbReference type="ARBA" id="ARBA00022692"/>
    </source>
</evidence>
<comment type="similarity">
    <text evidence="12">Belongs to the pannexin family.</text>
</comment>
<evidence type="ECO:0000256" key="11">
    <source>
        <dbReference type="ARBA" id="ARBA00023303"/>
    </source>
</evidence>
<dbReference type="GO" id="GO:0005921">
    <property type="term" value="C:gap junction"/>
    <property type="evidence" value="ECO:0007669"/>
    <property type="project" value="UniProtKB-SubCell"/>
</dbReference>
<keyword evidence="13" id="KW-1185">Reference proteome</keyword>
<gene>
    <name evidence="12" type="primary">inx</name>
</gene>
<evidence type="ECO:0000256" key="4">
    <source>
        <dbReference type="ARBA" id="ARBA00022475"/>
    </source>
</evidence>
<comment type="subcellular location">
    <subcellularLocation>
        <location evidence="1">Cell junction</location>
        <location evidence="1">Gap junction</location>
    </subcellularLocation>
    <subcellularLocation>
        <location evidence="2 12">Cell membrane</location>
        <topology evidence="2 12">Multi-pass membrane protein</topology>
    </subcellularLocation>
</comment>
<feature type="transmembrane region" description="Helical" evidence="12">
    <location>
        <begin position="33"/>
        <end position="53"/>
    </location>
</feature>
<evidence type="ECO:0000256" key="2">
    <source>
        <dbReference type="ARBA" id="ARBA00004651"/>
    </source>
</evidence>
<dbReference type="Proteomes" id="UP000887574">
    <property type="component" value="Unplaced"/>
</dbReference>
<keyword evidence="6" id="KW-0303">Gap junction</keyword>
<evidence type="ECO:0000313" key="14">
    <source>
        <dbReference type="WBParaSite" id="jg17576"/>
    </source>
</evidence>
<keyword evidence="5 12" id="KW-0812">Transmembrane</keyword>
<dbReference type="InterPro" id="IPR000990">
    <property type="entry name" value="Innexin"/>
</dbReference>
<evidence type="ECO:0000313" key="13">
    <source>
        <dbReference type="Proteomes" id="UP000887574"/>
    </source>
</evidence>
<feature type="transmembrane region" description="Helical" evidence="12">
    <location>
        <begin position="107"/>
        <end position="126"/>
    </location>
</feature>
<dbReference type="PANTHER" id="PTHR11893:SF36">
    <property type="entry name" value="INNEXIN-5"/>
    <property type="match status" value="1"/>
</dbReference>